<dbReference type="EMBL" id="BGZK01000499">
    <property type="protein sequence ID" value="GBP47297.1"/>
    <property type="molecule type" value="Genomic_DNA"/>
</dbReference>
<evidence type="ECO:0000313" key="1">
    <source>
        <dbReference type="EMBL" id="GBP47297.1"/>
    </source>
</evidence>
<dbReference type="Proteomes" id="UP000299102">
    <property type="component" value="Unassembled WGS sequence"/>
</dbReference>
<protein>
    <submittedName>
        <fullName evidence="1">Uncharacterized protein</fullName>
    </submittedName>
</protein>
<comment type="caution">
    <text evidence="1">The sequence shown here is derived from an EMBL/GenBank/DDBJ whole genome shotgun (WGS) entry which is preliminary data.</text>
</comment>
<accession>A0A4C1WAX2</accession>
<evidence type="ECO:0000313" key="2">
    <source>
        <dbReference type="Proteomes" id="UP000299102"/>
    </source>
</evidence>
<organism evidence="1 2">
    <name type="scientific">Eumeta variegata</name>
    <name type="common">Bagworm moth</name>
    <name type="synonym">Eumeta japonica</name>
    <dbReference type="NCBI Taxonomy" id="151549"/>
    <lineage>
        <taxon>Eukaryota</taxon>
        <taxon>Metazoa</taxon>
        <taxon>Ecdysozoa</taxon>
        <taxon>Arthropoda</taxon>
        <taxon>Hexapoda</taxon>
        <taxon>Insecta</taxon>
        <taxon>Pterygota</taxon>
        <taxon>Neoptera</taxon>
        <taxon>Endopterygota</taxon>
        <taxon>Lepidoptera</taxon>
        <taxon>Glossata</taxon>
        <taxon>Ditrysia</taxon>
        <taxon>Tineoidea</taxon>
        <taxon>Psychidae</taxon>
        <taxon>Oiketicinae</taxon>
        <taxon>Eumeta</taxon>
    </lineage>
</organism>
<proteinExistence type="predicted"/>
<keyword evidence="2" id="KW-1185">Reference proteome</keyword>
<sequence>MRWTDLKICPLLEAVPLRQLCDIDSGLRRGGCRNLASRLISESFASLPVQIWDACSPLHVPTSKMQLGCHDTLAASQQSGRLTDIDSHPPVVQPFGQHVENSLNISGG</sequence>
<gene>
    <name evidence="1" type="ORF">EVAR_38061_1</name>
</gene>
<dbReference type="AlphaFoldDB" id="A0A4C1WAX2"/>
<reference evidence="1 2" key="1">
    <citation type="journal article" date="2019" name="Commun. Biol.">
        <title>The bagworm genome reveals a unique fibroin gene that provides high tensile strength.</title>
        <authorList>
            <person name="Kono N."/>
            <person name="Nakamura H."/>
            <person name="Ohtoshi R."/>
            <person name="Tomita M."/>
            <person name="Numata K."/>
            <person name="Arakawa K."/>
        </authorList>
    </citation>
    <scope>NUCLEOTIDE SEQUENCE [LARGE SCALE GENOMIC DNA]</scope>
</reference>
<name>A0A4C1WAX2_EUMVA</name>